<name>A0A0W0UHR2_9GAMM</name>
<dbReference type="Pfam" id="PF01225">
    <property type="entry name" value="Mur_ligase"/>
    <property type="match status" value="1"/>
</dbReference>
<feature type="binding site" evidence="7">
    <location>
        <position position="459"/>
    </location>
    <ligand>
        <name>meso-2,6-diaminopimelate</name>
        <dbReference type="ChEBI" id="CHEBI:57791"/>
    </ligand>
</feature>
<comment type="similarity">
    <text evidence="1 7">Belongs to the MurCDEF family. MurE subfamily.</text>
</comment>
<evidence type="ECO:0000313" key="12">
    <source>
        <dbReference type="EMBL" id="KTD07197.1"/>
    </source>
</evidence>
<comment type="cofactor">
    <cofactor evidence="7">
        <name>Mg(2+)</name>
        <dbReference type="ChEBI" id="CHEBI:18420"/>
    </cofactor>
</comment>
<dbReference type="GO" id="GO:0008360">
    <property type="term" value="P:regulation of cell shape"/>
    <property type="evidence" value="ECO:0007669"/>
    <property type="project" value="UniProtKB-KW"/>
</dbReference>
<keyword evidence="7 12" id="KW-0436">Ligase</keyword>
<dbReference type="OrthoDB" id="9800958at2"/>
<keyword evidence="4 7" id="KW-0573">Peptidoglycan synthesis</keyword>
<keyword evidence="7" id="KW-0460">Magnesium</keyword>
<evidence type="ECO:0000256" key="3">
    <source>
        <dbReference type="ARBA" id="ARBA00022960"/>
    </source>
</evidence>
<dbReference type="PANTHER" id="PTHR23135">
    <property type="entry name" value="MUR LIGASE FAMILY MEMBER"/>
    <property type="match status" value="1"/>
</dbReference>
<dbReference type="PATRIC" id="fig|455.5.peg.1472"/>
<dbReference type="GO" id="GO:0005737">
    <property type="term" value="C:cytoplasm"/>
    <property type="evidence" value="ECO:0007669"/>
    <property type="project" value="UniProtKB-SubCell"/>
</dbReference>
<feature type="binding site" evidence="7">
    <location>
        <position position="188"/>
    </location>
    <ligand>
        <name>UDP-N-acetyl-alpha-D-muramoyl-L-alanyl-D-glutamate</name>
        <dbReference type="ChEBI" id="CHEBI:83900"/>
    </ligand>
</feature>
<evidence type="ECO:0000259" key="9">
    <source>
        <dbReference type="Pfam" id="PF01225"/>
    </source>
</evidence>
<comment type="PTM">
    <text evidence="7">Carboxylation is probably crucial for Mg(2+) binding and, consequently, for the gamma-phosphate positioning of ATP.</text>
</comment>
<dbReference type="Pfam" id="PF08245">
    <property type="entry name" value="Mur_ligase_M"/>
    <property type="match status" value="1"/>
</dbReference>
<organism evidence="12 13">
    <name type="scientific">Legionella jamestowniensis</name>
    <dbReference type="NCBI Taxonomy" id="455"/>
    <lineage>
        <taxon>Bacteria</taxon>
        <taxon>Pseudomonadati</taxon>
        <taxon>Pseudomonadota</taxon>
        <taxon>Gammaproteobacteria</taxon>
        <taxon>Legionellales</taxon>
        <taxon>Legionellaceae</taxon>
        <taxon>Legionella</taxon>
    </lineage>
</organism>
<keyword evidence="7" id="KW-0963">Cytoplasm</keyword>
<evidence type="ECO:0000256" key="1">
    <source>
        <dbReference type="ARBA" id="ARBA00005898"/>
    </source>
</evidence>
<feature type="domain" description="Mur ligase N-terminal catalytic" evidence="9">
    <location>
        <begin position="25"/>
        <end position="97"/>
    </location>
</feature>
<dbReference type="InterPro" id="IPR036565">
    <property type="entry name" value="Mur-like_cat_sf"/>
</dbReference>
<evidence type="ECO:0000256" key="2">
    <source>
        <dbReference type="ARBA" id="ARBA00022618"/>
    </source>
</evidence>
<dbReference type="EMBL" id="LNYG01000013">
    <property type="protein sequence ID" value="KTD07197.1"/>
    <property type="molecule type" value="Genomic_DNA"/>
</dbReference>
<evidence type="ECO:0000256" key="6">
    <source>
        <dbReference type="ARBA" id="ARBA00023316"/>
    </source>
</evidence>
<dbReference type="SUPFAM" id="SSF53623">
    <property type="entry name" value="MurD-like peptide ligases, catalytic domain"/>
    <property type="match status" value="1"/>
</dbReference>
<dbReference type="SUPFAM" id="SSF53244">
    <property type="entry name" value="MurD-like peptide ligases, peptide-binding domain"/>
    <property type="match status" value="1"/>
</dbReference>
<dbReference type="SUPFAM" id="SSF63418">
    <property type="entry name" value="MurE/MurF N-terminal domain"/>
    <property type="match status" value="1"/>
</dbReference>
<dbReference type="InterPro" id="IPR005761">
    <property type="entry name" value="UDP-N-AcMur-Glu-dNH2Pim_ligase"/>
</dbReference>
<accession>A0A0W0UHR2</accession>
<evidence type="ECO:0000256" key="5">
    <source>
        <dbReference type="ARBA" id="ARBA00023306"/>
    </source>
</evidence>
<comment type="pathway">
    <text evidence="7 8">Cell wall biogenesis; peptidoglycan biosynthesis.</text>
</comment>
<sequence length="484" mass="53647">MKLAELMRPWIDHTFPDCEILRLHNDSRHIKPGCLFLAYPGASTDGRLFIPQAVTAGASAIVYEPANWPTDKLPKDVICIPLNHLAEKLGDIASHFYNYPAKKLTVTGVTGTNGKTTIAYQLAQAYELLGQHSAYIGTLGQGKISALKELGNTTPDALCLQHLLADYQQNAVQQVCMEVSSHALCQHRVDGIDFHQAIFTNLTHEHLDYHRTMEAYANAKALLFAKPTLKSAIINQDDLYCQLMREAITAKSCQIVSYGIKEEADVRALDWEVSLAGTSFDILSPWGQLQLKIDALGFFNIYNALAIFSSLAVNDYSIETIASVMSKLQAAHGRMEIVSQEPYIIVDYAHTPDALKNVLMTLNKMKKNRLLVVFGCGGDRDKTKRPIMGKIAEQYSDIAIITSDNPRTEDPMTIIKDVEAGVADPSRVVKIVDRQQAITKAISLAEKDDIILISGKGHETYQQIGNLRYFFSDQAAVLQVINNH</sequence>
<dbReference type="GO" id="GO:0071555">
    <property type="term" value="P:cell wall organization"/>
    <property type="evidence" value="ECO:0007669"/>
    <property type="project" value="UniProtKB-KW"/>
</dbReference>
<dbReference type="InterPro" id="IPR004101">
    <property type="entry name" value="Mur_ligase_C"/>
</dbReference>
<protein>
    <recommendedName>
        <fullName evidence="7">UDP-N-acetylmuramoyl-L-alanyl-D-glutamate--2,6-diaminopimelate ligase</fullName>
        <ecNumber evidence="7">6.3.2.13</ecNumber>
    </recommendedName>
    <alternativeName>
        <fullName evidence="7">Meso-A2pm-adding enzyme</fullName>
    </alternativeName>
    <alternativeName>
        <fullName evidence="7">Meso-diaminopimelate-adding enzyme</fullName>
    </alternativeName>
    <alternativeName>
        <fullName evidence="7">UDP-MurNAc-L-Ala-D-Glu:meso-diaminopimelate ligase</fullName>
    </alternativeName>
    <alternativeName>
        <fullName evidence="7">UDP-MurNAc-tripeptide synthetase</fullName>
    </alternativeName>
    <alternativeName>
        <fullName evidence="7">UDP-N-acetylmuramyl-tripeptide synthetase</fullName>
    </alternativeName>
</protein>
<evidence type="ECO:0000259" key="10">
    <source>
        <dbReference type="Pfam" id="PF02875"/>
    </source>
</evidence>
<comment type="function">
    <text evidence="7">Catalyzes the addition of meso-diaminopimelic acid to the nucleotide precursor UDP-N-acetylmuramoyl-L-alanyl-D-glutamate (UMAG) in the biosynthesis of bacterial cell-wall peptidoglycan.</text>
</comment>
<evidence type="ECO:0000259" key="11">
    <source>
        <dbReference type="Pfam" id="PF08245"/>
    </source>
</evidence>
<feature type="binding site" evidence="7">
    <location>
        <position position="180"/>
    </location>
    <ligand>
        <name>UDP-N-acetyl-alpha-D-muramoyl-L-alanyl-D-glutamate</name>
        <dbReference type="ChEBI" id="CHEBI:83900"/>
    </ligand>
</feature>
<feature type="binding site" evidence="7">
    <location>
        <position position="152"/>
    </location>
    <ligand>
        <name>UDP-N-acetyl-alpha-D-muramoyl-L-alanyl-D-glutamate</name>
        <dbReference type="ChEBI" id="CHEBI:83900"/>
    </ligand>
</feature>
<keyword evidence="2 7" id="KW-0132">Cell division</keyword>
<keyword evidence="5 7" id="KW-0131">Cell cycle</keyword>
<comment type="caution">
    <text evidence="12">The sequence shown here is derived from an EMBL/GenBank/DDBJ whole genome shotgun (WGS) entry which is preliminary data.</text>
</comment>
<dbReference type="Gene3D" id="3.90.190.20">
    <property type="entry name" value="Mur ligase, C-terminal domain"/>
    <property type="match status" value="1"/>
</dbReference>
<gene>
    <name evidence="7 12" type="primary">murE</name>
    <name evidence="12" type="ORF">Ljam_1392</name>
</gene>
<feature type="binding site" evidence="7">
    <location>
        <begin position="404"/>
        <end position="407"/>
    </location>
    <ligand>
        <name>meso-2,6-diaminopimelate</name>
        <dbReference type="ChEBI" id="CHEBI:57791"/>
    </ligand>
</feature>
<dbReference type="PANTHER" id="PTHR23135:SF4">
    <property type="entry name" value="UDP-N-ACETYLMURAMOYL-L-ALANYL-D-GLUTAMATE--2,6-DIAMINOPIMELATE LIGASE MURE HOMOLOG, CHLOROPLASTIC"/>
    <property type="match status" value="1"/>
</dbReference>
<feature type="binding site" evidence="7">
    <location>
        <position position="380"/>
    </location>
    <ligand>
        <name>meso-2,6-diaminopimelate</name>
        <dbReference type="ChEBI" id="CHEBI:57791"/>
    </ligand>
</feature>
<keyword evidence="7" id="KW-0547">Nucleotide-binding</keyword>
<dbReference type="GO" id="GO:0008765">
    <property type="term" value="F:UDP-N-acetylmuramoylalanyl-D-glutamate-2,6-diaminopimelate ligase activity"/>
    <property type="evidence" value="ECO:0007669"/>
    <property type="project" value="UniProtKB-UniRule"/>
</dbReference>
<evidence type="ECO:0000313" key="13">
    <source>
        <dbReference type="Proteomes" id="UP000054715"/>
    </source>
</evidence>
<dbReference type="Gene3D" id="3.40.1390.10">
    <property type="entry name" value="MurE/MurF, N-terminal domain"/>
    <property type="match status" value="1"/>
</dbReference>
<dbReference type="UniPathway" id="UPA00219"/>
<dbReference type="Proteomes" id="UP000054715">
    <property type="component" value="Unassembled WGS sequence"/>
</dbReference>
<feature type="binding site" evidence="7">
    <location>
        <position position="27"/>
    </location>
    <ligand>
        <name>UDP-N-acetyl-alpha-D-muramoyl-L-alanyl-D-glutamate</name>
        <dbReference type="ChEBI" id="CHEBI:83900"/>
    </ligand>
</feature>
<dbReference type="Pfam" id="PF02875">
    <property type="entry name" value="Mur_ligase_C"/>
    <property type="match status" value="1"/>
</dbReference>
<dbReference type="InterPro" id="IPR013221">
    <property type="entry name" value="Mur_ligase_cen"/>
</dbReference>
<comment type="subcellular location">
    <subcellularLocation>
        <location evidence="7 8">Cytoplasm</location>
    </subcellularLocation>
</comment>
<dbReference type="GO" id="GO:0009252">
    <property type="term" value="P:peptidoglycan biosynthetic process"/>
    <property type="evidence" value="ECO:0007669"/>
    <property type="project" value="UniProtKB-UniRule"/>
</dbReference>
<feature type="domain" description="Mur ligase C-terminal" evidence="10">
    <location>
        <begin position="333"/>
        <end position="457"/>
    </location>
</feature>
<feature type="binding site" evidence="7">
    <location>
        <begin position="111"/>
        <end position="117"/>
    </location>
    <ligand>
        <name>ATP</name>
        <dbReference type="ChEBI" id="CHEBI:30616"/>
    </ligand>
</feature>
<dbReference type="Gene3D" id="3.40.1190.10">
    <property type="entry name" value="Mur-like, catalytic domain"/>
    <property type="match status" value="1"/>
</dbReference>
<dbReference type="STRING" id="455.Ljam_1392"/>
<feature type="binding site" evidence="7">
    <location>
        <position position="186"/>
    </location>
    <ligand>
        <name>UDP-N-acetyl-alpha-D-muramoyl-L-alanyl-D-glutamate</name>
        <dbReference type="ChEBI" id="CHEBI:83900"/>
    </ligand>
</feature>
<dbReference type="AlphaFoldDB" id="A0A0W0UHR2"/>
<comment type="caution">
    <text evidence="7">Lacks conserved residue(s) required for the propagation of feature annotation.</text>
</comment>
<dbReference type="GO" id="GO:0000287">
    <property type="term" value="F:magnesium ion binding"/>
    <property type="evidence" value="ECO:0007669"/>
    <property type="project" value="UniProtKB-UniRule"/>
</dbReference>
<dbReference type="EC" id="6.3.2.13" evidence="7"/>
<dbReference type="HAMAP" id="MF_00208">
    <property type="entry name" value="MurE"/>
    <property type="match status" value="1"/>
</dbReference>
<keyword evidence="7" id="KW-0067">ATP-binding</keyword>
<dbReference type="GO" id="GO:0005524">
    <property type="term" value="F:ATP binding"/>
    <property type="evidence" value="ECO:0007669"/>
    <property type="project" value="UniProtKB-UniRule"/>
</dbReference>
<feature type="binding site" evidence="7">
    <location>
        <begin position="153"/>
        <end position="154"/>
    </location>
    <ligand>
        <name>UDP-N-acetyl-alpha-D-muramoyl-L-alanyl-D-glutamate</name>
        <dbReference type="ChEBI" id="CHEBI:83900"/>
    </ligand>
</feature>
<dbReference type="InterPro" id="IPR036615">
    <property type="entry name" value="Mur_ligase_C_dom_sf"/>
</dbReference>
<feature type="domain" description="Mur ligase central" evidence="11">
    <location>
        <begin position="109"/>
        <end position="307"/>
    </location>
</feature>
<reference evidence="12 13" key="1">
    <citation type="submission" date="2015-11" db="EMBL/GenBank/DDBJ databases">
        <title>Genomic analysis of 38 Legionella species identifies large and diverse effector repertoires.</title>
        <authorList>
            <person name="Burstein D."/>
            <person name="Amaro F."/>
            <person name="Zusman T."/>
            <person name="Lifshitz Z."/>
            <person name="Cohen O."/>
            <person name="Gilbert J.A."/>
            <person name="Pupko T."/>
            <person name="Shuman H.A."/>
            <person name="Segal G."/>
        </authorList>
    </citation>
    <scope>NUCLEOTIDE SEQUENCE [LARGE SCALE GENOMIC DNA]</scope>
    <source>
        <strain evidence="12 13">JA-26-G1-E2</strain>
    </source>
</reference>
<dbReference type="NCBIfam" id="NF001126">
    <property type="entry name" value="PRK00139.1-4"/>
    <property type="match status" value="1"/>
</dbReference>
<dbReference type="InterPro" id="IPR000713">
    <property type="entry name" value="Mur_ligase_N"/>
</dbReference>
<dbReference type="NCBIfam" id="TIGR01085">
    <property type="entry name" value="murE"/>
    <property type="match status" value="1"/>
</dbReference>
<dbReference type="GO" id="GO:0051301">
    <property type="term" value="P:cell division"/>
    <property type="evidence" value="ECO:0007669"/>
    <property type="project" value="UniProtKB-KW"/>
</dbReference>
<evidence type="ECO:0000256" key="8">
    <source>
        <dbReference type="RuleBase" id="RU004135"/>
    </source>
</evidence>
<dbReference type="RefSeq" id="WP_058449404.1">
    <property type="nucleotide sequence ID" value="NZ_CAAAJF010000007.1"/>
</dbReference>
<feature type="binding site" evidence="7">
    <location>
        <position position="455"/>
    </location>
    <ligand>
        <name>meso-2,6-diaminopimelate</name>
        <dbReference type="ChEBI" id="CHEBI:57791"/>
    </ligand>
</feature>
<feature type="modified residue" description="N6-carboxylysine" evidence="7">
    <location>
        <position position="220"/>
    </location>
</feature>
<feature type="short sequence motif" description="Meso-diaminopimelate recognition motif" evidence="7">
    <location>
        <begin position="404"/>
        <end position="407"/>
    </location>
</feature>
<evidence type="ECO:0000256" key="4">
    <source>
        <dbReference type="ARBA" id="ARBA00022984"/>
    </source>
</evidence>
<comment type="catalytic activity">
    <reaction evidence="7">
        <text>UDP-N-acetyl-alpha-D-muramoyl-L-alanyl-D-glutamate + meso-2,6-diaminopimelate + ATP = UDP-N-acetyl-alpha-D-muramoyl-L-alanyl-gamma-D-glutamyl-meso-2,6-diaminopimelate + ADP + phosphate + H(+)</text>
        <dbReference type="Rhea" id="RHEA:23676"/>
        <dbReference type="ChEBI" id="CHEBI:15378"/>
        <dbReference type="ChEBI" id="CHEBI:30616"/>
        <dbReference type="ChEBI" id="CHEBI:43474"/>
        <dbReference type="ChEBI" id="CHEBI:57791"/>
        <dbReference type="ChEBI" id="CHEBI:83900"/>
        <dbReference type="ChEBI" id="CHEBI:83905"/>
        <dbReference type="ChEBI" id="CHEBI:456216"/>
        <dbReference type="EC" id="6.3.2.13"/>
    </reaction>
</comment>
<keyword evidence="6 7" id="KW-0961">Cell wall biogenesis/degradation</keyword>
<keyword evidence="3 7" id="KW-0133">Cell shape</keyword>
<dbReference type="InterPro" id="IPR035911">
    <property type="entry name" value="MurE/MurF_N"/>
</dbReference>
<evidence type="ECO:0000256" key="7">
    <source>
        <dbReference type="HAMAP-Rule" id="MF_00208"/>
    </source>
</evidence>
<proteinExistence type="inferred from homology"/>